<dbReference type="OrthoDB" id="9772607at2"/>
<dbReference type="PROSITE" id="PS01124">
    <property type="entry name" value="HTH_ARAC_FAMILY_2"/>
    <property type="match status" value="1"/>
</dbReference>
<keyword evidence="3" id="KW-0804">Transcription</keyword>
<evidence type="ECO:0000313" key="5">
    <source>
        <dbReference type="EMBL" id="ABW18242.1"/>
    </source>
</evidence>
<dbReference type="Gene3D" id="1.10.10.60">
    <property type="entry name" value="Homeodomain-like"/>
    <property type="match status" value="2"/>
</dbReference>
<dbReference type="InterPro" id="IPR009057">
    <property type="entry name" value="Homeodomain-like_sf"/>
</dbReference>
<dbReference type="InterPro" id="IPR053142">
    <property type="entry name" value="PchR_regulatory_protein"/>
</dbReference>
<sequence>MGENRNINEVYFKIMEKKFFTRMLTKPTYIEYKVNDDLGSGVIKRIILNKGLEFCLCKNNDFCRELLNSELDEKRFIEITYCIDGEARIKLDAENQWIHIKKGDLMFYRNHDLSQNARFHIKLNNYSGIVIGLDGDELKKLFFPECGACMLKEWDKSIASIFKGDTSFKIKAPPSIEWDMQDLLKYNYNFKEVTSLLLCQSKLIEIISKSINYGLIKRKEINLTQSDKENIYKAKDILVKNIEHPPTIEELSEMCNINSYKLKKGFKELFNNTPYGYLREMRLYKGKYLIENTENSILEIANDVGYTNPSKFSEAFKLKFNITPSECRKVNRNIESHK</sequence>
<dbReference type="Pfam" id="PF12833">
    <property type="entry name" value="HTH_18"/>
    <property type="match status" value="1"/>
</dbReference>
<evidence type="ECO:0000256" key="1">
    <source>
        <dbReference type="ARBA" id="ARBA00023015"/>
    </source>
</evidence>
<dbReference type="STRING" id="350688.Clos_0682"/>
<dbReference type="Proteomes" id="UP000000269">
    <property type="component" value="Chromosome"/>
</dbReference>
<gene>
    <name evidence="5" type="ordered locus">Clos_0682</name>
</gene>
<dbReference type="EMBL" id="CP000853">
    <property type="protein sequence ID" value="ABW18242.1"/>
    <property type="molecule type" value="Genomic_DNA"/>
</dbReference>
<evidence type="ECO:0000256" key="2">
    <source>
        <dbReference type="ARBA" id="ARBA00023125"/>
    </source>
</evidence>
<dbReference type="InterPro" id="IPR020449">
    <property type="entry name" value="Tscrpt_reg_AraC-type_HTH"/>
</dbReference>
<protein>
    <submittedName>
        <fullName evidence="5">Transcriptional regulator, AraC family</fullName>
    </submittedName>
</protein>
<evidence type="ECO:0000256" key="3">
    <source>
        <dbReference type="ARBA" id="ARBA00023163"/>
    </source>
</evidence>
<dbReference type="InterPro" id="IPR018062">
    <property type="entry name" value="HTH_AraC-typ_CS"/>
</dbReference>
<accession>A8MM75</accession>
<keyword evidence="2" id="KW-0238">DNA-binding</keyword>
<dbReference type="HOGENOM" id="CLU_052345_0_1_9"/>
<dbReference type="InterPro" id="IPR018060">
    <property type="entry name" value="HTH_AraC"/>
</dbReference>
<dbReference type="GO" id="GO:0003700">
    <property type="term" value="F:DNA-binding transcription factor activity"/>
    <property type="evidence" value="ECO:0007669"/>
    <property type="project" value="InterPro"/>
</dbReference>
<proteinExistence type="predicted"/>
<dbReference type="AlphaFoldDB" id="A8MM75"/>
<organism evidence="5 6">
    <name type="scientific">Alkaliphilus oremlandii (strain OhILAs)</name>
    <name type="common">Clostridium oremlandii (strain OhILAs)</name>
    <dbReference type="NCBI Taxonomy" id="350688"/>
    <lineage>
        <taxon>Bacteria</taxon>
        <taxon>Bacillati</taxon>
        <taxon>Bacillota</taxon>
        <taxon>Clostridia</taxon>
        <taxon>Peptostreptococcales</taxon>
        <taxon>Natronincolaceae</taxon>
        <taxon>Alkaliphilus</taxon>
    </lineage>
</organism>
<dbReference type="PRINTS" id="PR00032">
    <property type="entry name" value="HTHARAC"/>
</dbReference>
<keyword evidence="1" id="KW-0805">Transcription regulation</keyword>
<dbReference type="PANTHER" id="PTHR47893">
    <property type="entry name" value="REGULATORY PROTEIN PCHR"/>
    <property type="match status" value="1"/>
</dbReference>
<evidence type="ECO:0000259" key="4">
    <source>
        <dbReference type="PROSITE" id="PS01124"/>
    </source>
</evidence>
<evidence type="ECO:0000313" key="6">
    <source>
        <dbReference type="Proteomes" id="UP000000269"/>
    </source>
</evidence>
<dbReference type="SUPFAM" id="SSF46689">
    <property type="entry name" value="Homeodomain-like"/>
    <property type="match status" value="2"/>
</dbReference>
<dbReference type="GO" id="GO:0043565">
    <property type="term" value="F:sequence-specific DNA binding"/>
    <property type="evidence" value="ECO:0007669"/>
    <property type="project" value="InterPro"/>
</dbReference>
<dbReference type="PANTHER" id="PTHR47893:SF1">
    <property type="entry name" value="REGULATORY PROTEIN PCHR"/>
    <property type="match status" value="1"/>
</dbReference>
<dbReference type="RefSeq" id="WP_012158556.1">
    <property type="nucleotide sequence ID" value="NC_009922.1"/>
</dbReference>
<dbReference type="SMART" id="SM00342">
    <property type="entry name" value="HTH_ARAC"/>
    <property type="match status" value="1"/>
</dbReference>
<dbReference type="PROSITE" id="PS00041">
    <property type="entry name" value="HTH_ARAC_FAMILY_1"/>
    <property type="match status" value="1"/>
</dbReference>
<reference evidence="6" key="1">
    <citation type="submission" date="2007-10" db="EMBL/GenBank/DDBJ databases">
        <title>Complete genome of Alkaliphilus oremlandii OhILAs.</title>
        <authorList>
            <person name="Copeland A."/>
            <person name="Lucas S."/>
            <person name="Lapidus A."/>
            <person name="Barry K."/>
            <person name="Detter J.C."/>
            <person name="Glavina del Rio T."/>
            <person name="Hammon N."/>
            <person name="Israni S."/>
            <person name="Dalin E."/>
            <person name="Tice H."/>
            <person name="Pitluck S."/>
            <person name="Chain P."/>
            <person name="Malfatti S."/>
            <person name="Shin M."/>
            <person name="Vergez L."/>
            <person name="Schmutz J."/>
            <person name="Larimer F."/>
            <person name="Land M."/>
            <person name="Hauser L."/>
            <person name="Kyrpides N."/>
            <person name="Mikhailova N."/>
            <person name="Stolz J.F."/>
            <person name="Dawson A."/>
            <person name="Fisher E."/>
            <person name="Crable B."/>
            <person name="Perera E."/>
            <person name="Lisak J."/>
            <person name="Ranganathan M."/>
            <person name="Basu P."/>
            <person name="Richardson P."/>
        </authorList>
    </citation>
    <scope>NUCLEOTIDE SEQUENCE [LARGE SCALE GENOMIC DNA]</scope>
    <source>
        <strain evidence="6">OhILAs</strain>
    </source>
</reference>
<dbReference type="eggNOG" id="COG2207">
    <property type="taxonomic scope" value="Bacteria"/>
</dbReference>
<dbReference type="KEGG" id="aoe:Clos_0682"/>
<keyword evidence="6" id="KW-1185">Reference proteome</keyword>
<feature type="domain" description="HTH araC/xylS-type" evidence="4">
    <location>
        <begin position="232"/>
        <end position="330"/>
    </location>
</feature>
<name>A8MM75_ALKOO</name>